<evidence type="ECO:0000313" key="3">
    <source>
        <dbReference type="Proteomes" id="UP001054945"/>
    </source>
</evidence>
<accession>A0AAV4QAW2</accession>
<evidence type="ECO:0000256" key="1">
    <source>
        <dbReference type="SAM" id="MobiDB-lite"/>
    </source>
</evidence>
<feature type="region of interest" description="Disordered" evidence="1">
    <location>
        <begin position="1"/>
        <end position="26"/>
    </location>
</feature>
<comment type="caution">
    <text evidence="2">The sequence shown here is derived from an EMBL/GenBank/DDBJ whole genome shotgun (WGS) entry which is preliminary data.</text>
</comment>
<proteinExistence type="predicted"/>
<evidence type="ECO:0000313" key="2">
    <source>
        <dbReference type="EMBL" id="GIY05357.1"/>
    </source>
</evidence>
<name>A0AAV4QAW2_CAEEX</name>
<dbReference type="EMBL" id="BPLR01005832">
    <property type="protein sequence ID" value="GIY05357.1"/>
    <property type="molecule type" value="Genomic_DNA"/>
</dbReference>
<gene>
    <name evidence="2" type="ORF">CEXT_530001</name>
</gene>
<protein>
    <submittedName>
        <fullName evidence="2">Uncharacterized protein</fullName>
    </submittedName>
</protein>
<keyword evidence="3" id="KW-1185">Reference proteome</keyword>
<sequence length="80" mass="9057">MFEEVTFHLKHSSPNEVGGSHANTSARNAKRKLTLFSGRAFELQRFSLRFLTGERCMQSGVISVLGSYFKSTFRAELNNK</sequence>
<organism evidence="2 3">
    <name type="scientific">Caerostris extrusa</name>
    <name type="common">Bark spider</name>
    <name type="synonym">Caerostris bankana</name>
    <dbReference type="NCBI Taxonomy" id="172846"/>
    <lineage>
        <taxon>Eukaryota</taxon>
        <taxon>Metazoa</taxon>
        <taxon>Ecdysozoa</taxon>
        <taxon>Arthropoda</taxon>
        <taxon>Chelicerata</taxon>
        <taxon>Arachnida</taxon>
        <taxon>Araneae</taxon>
        <taxon>Araneomorphae</taxon>
        <taxon>Entelegynae</taxon>
        <taxon>Araneoidea</taxon>
        <taxon>Araneidae</taxon>
        <taxon>Caerostris</taxon>
    </lineage>
</organism>
<dbReference type="AlphaFoldDB" id="A0AAV4QAW2"/>
<dbReference type="Proteomes" id="UP001054945">
    <property type="component" value="Unassembled WGS sequence"/>
</dbReference>
<reference evidence="2 3" key="1">
    <citation type="submission" date="2021-06" db="EMBL/GenBank/DDBJ databases">
        <title>Caerostris extrusa draft genome.</title>
        <authorList>
            <person name="Kono N."/>
            <person name="Arakawa K."/>
        </authorList>
    </citation>
    <scope>NUCLEOTIDE SEQUENCE [LARGE SCALE GENOMIC DNA]</scope>
</reference>